<gene>
    <name evidence="2" type="ORF">C2845_PM01G15390</name>
</gene>
<dbReference type="STRING" id="4540.A0A3L6TLZ7"/>
<dbReference type="Pfam" id="PF14392">
    <property type="entry name" value="zf-CCHC_4"/>
    <property type="match status" value="1"/>
</dbReference>
<dbReference type="InterPro" id="IPR025836">
    <property type="entry name" value="Zn_knuckle_CX2CX4HX4C"/>
</dbReference>
<dbReference type="PANTHER" id="PTHR31286:SF167">
    <property type="entry name" value="OS09G0268800 PROTEIN"/>
    <property type="match status" value="1"/>
</dbReference>
<dbReference type="OrthoDB" id="692417at2759"/>
<accession>A0A3L6TLZ7</accession>
<dbReference type="EMBL" id="PQIB02000001">
    <property type="protein sequence ID" value="RLN41277.1"/>
    <property type="molecule type" value="Genomic_DNA"/>
</dbReference>
<protein>
    <recommendedName>
        <fullName evidence="1">Zinc knuckle CX2CX4HX4C domain-containing protein</fullName>
    </recommendedName>
</protein>
<organism evidence="2 3">
    <name type="scientific">Panicum miliaceum</name>
    <name type="common">Proso millet</name>
    <name type="synonym">Broomcorn millet</name>
    <dbReference type="NCBI Taxonomy" id="4540"/>
    <lineage>
        <taxon>Eukaryota</taxon>
        <taxon>Viridiplantae</taxon>
        <taxon>Streptophyta</taxon>
        <taxon>Embryophyta</taxon>
        <taxon>Tracheophyta</taxon>
        <taxon>Spermatophyta</taxon>
        <taxon>Magnoliopsida</taxon>
        <taxon>Liliopsida</taxon>
        <taxon>Poales</taxon>
        <taxon>Poaceae</taxon>
        <taxon>PACMAD clade</taxon>
        <taxon>Panicoideae</taxon>
        <taxon>Panicodae</taxon>
        <taxon>Paniceae</taxon>
        <taxon>Panicinae</taxon>
        <taxon>Panicum</taxon>
        <taxon>Panicum sect. Panicum</taxon>
    </lineage>
</organism>
<feature type="domain" description="Zinc knuckle CX2CX4HX4C" evidence="1">
    <location>
        <begin position="217"/>
        <end position="247"/>
    </location>
</feature>
<keyword evidence="3" id="KW-1185">Reference proteome</keyword>
<dbReference type="InterPro" id="IPR040256">
    <property type="entry name" value="At4g02000-like"/>
</dbReference>
<reference evidence="3" key="1">
    <citation type="journal article" date="2019" name="Nat. Commun.">
        <title>The genome of broomcorn millet.</title>
        <authorList>
            <person name="Zou C."/>
            <person name="Miki D."/>
            <person name="Li D."/>
            <person name="Tang Q."/>
            <person name="Xiao L."/>
            <person name="Rajput S."/>
            <person name="Deng P."/>
            <person name="Jia W."/>
            <person name="Huang R."/>
            <person name="Zhang M."/>
            <person name="Sun Y."/>
            <person name="Hu J."/>
            <person name="Fu X."/>
            <person name="Schnable P.S."/>
            <person name="Li F."/>
            <person name="Zhang H."/>
            <person name="Feng B."/>
            <person name="Zhu X."/>
            <person name="Liu R."/>
            <person name="Schnable J.C."/>
            <person name="Zhu J.-K."/>
            <person name="Zhang H."/>
        </authorList>
    </citation>
    <scope>NUCLEOTIDE SEQUENCE [LARGE SCALE GENOMIC DNA]</scope>
</reference>
<sequence>MADQGTSSVVEAIQAGEEGRKQVGDPKRRAGKEVAESVLEGEKQILVVNMTGARETRRPQFLAVGLFLSVLLVKSKQLIDHMKKVWNLRGQLEASTLESEAGRKSVLVFLEERKHAILAGPWQYKMDVFLVESLAEGDDPSSVPFTHVPMWIQFRNIPFYLLTKKLAFDLGECIGSTLMVDNNARGSISDKFVRTRVKLPLYRALRMELLLVDEITGEEVAVQIRYERLPNFCLFCGFIGHMEARCDVPMTDRKIMYNLKLMVLPVHFEFPHTWFLPDAMG</sequence>
<comment type="caution">
    <text evidence="2">The sequence shown here is derived from an EMBL/GenBank/DDBJ whole genome shotgun (WGS) entry which is preliminary data.</text>
</comment>
<dbReference type="AlphaFoldDB" id="A0A3L6TLZ7"/>
<dbReference type="Proteomes" id="UP000275267">
    <property type="component" value="Unassembled WGS sequence"/>
</dbReference>
<evidence type="ECO:0000259" key="1">
    <source>
        <dbReference type="Pfam" id="PF14392"/>
    </source>
</evidence>
<evidence type="ECO:0000313" key="2">
    <source>
        <dbReference type="EMBL" id="RLN41277.1"/>
    </source>
</evidence>
<proteinExistence type="predicted"/>
<evidence type="ECO:0000313" key="3">
    <source>
        <dbReference type="Proteomes" id="UP000275267"/>
    </source>
</evidence>
<name>A0A3L6TLZ7_PANMI</name>
<dbReference type="PANTHER" id="PTHR31286">
    <property type="entry name" value="GLYCINE-RICH CELL WALL STRUCTURAL PROTEIN 1.8-LIKE"/>
    <property type="match status" value="1"/>
</dbReference>